<name>A0A7D4TTW1_9MICO</name>
<dbReference type="AlphaFoldDB" id="A0A7D4TTW1"/>
<protein>
    <recommendedName>
        <fullName evidence="3">MORN repeat variant</fullName>
    </recommendedName>
</protein>
<reference evidence="1 2" key="1">
    <citation type="submission" date="2020-05" db="EMBL/GenBank/DDBJ databases">
        <title>Aquirufa sp. strain 15G-AUS-rot a new Aquirufa species.</title>
        <authorList>
            <person name="Pitt A."/>
            <person name="Hahn M.W."/>
        </authorList>
    </citation>
    <scope>NUCLEOTIDE SEQUENCE [LARGE SCALE GENOMIC DNA]</scope>
    <source>
        <strain evidence="1 2">15G-AUS-rot</strain>
    </source>
</reference>
<organism evidence="1 2">
    <name type="scientific">Aquiluna borgnonia</name>
    <dbReference type="NCBI Taxonomy" id="2499157"/>
    <lineage>
        <taxon>Bacteria</taxon>
        <taxon>Bacillati</taxon>
        <taxon>Actinomycetota</taxon>
        <taxon>Actinomycetes</taxon>
        <taxon>Micrococcales</taxon>
        <taxon>Microbacteriaceae</taxon>
        <taxon>Luna cluster</taxon>
        <taxon>Luna-1 subcluster</taxon>
        <taxon>Aquiluna</taxon>
    </lineage>
</organism>
<evidence type="ECO:0008006" key="3">
    <source>
        <dbReference type="Google" id="ProtNLM"/>
    </source>
</evidence>
<dbReference type="SUPFAM" id="SSF82185">
    <property type="entry name" value="Histone H3 K4-specific methyltransferase SET7/9 N-terminal domain"/>
    <property type="match status" value="1"/>
</dbReference>
<gene>
    <name evidence="1" type="ORF">HRU87_01990</name>
</gene>
<evidence type="ECO:0000313" key="1">
    <source>
        <dbReference type="EMBL" id="QKJ24995.1"/>
    </source>
</evidence>
<dbReference type="EMBL" id="CP054056">
    <property type="protein sequence ID" value="QKJ24995.1"/>
    <property type="molecule type" value="Genomic_DNA"/>
</dbReference>
<dbReference type="KEGG" id="aqg:HRU87_01990"/>
<sequence length="73" mass="8590">MVDNHKELSPFYKNGLPRFRGEYLEGEMHGPWEFFRLDGSLMRSGEFDRGRQVGIWRTYSRTGELVSEKSFGN</sequence>
<proteinExistence type="predicted"/>
<accession>A0A7D4TTW1</accession>
<keyword evidence="2" id="KW-1185">Reference proteome</keyword>
<evidence type="ECO:0000313" key="2">
    <source>
        <dbReference type="Proteomes" id="UP000501003"/>
    </source>
</evidence>
<dbReference type="RefSeq" id="WP_173493292.1">
    <property type="nucleotide sequence ID" value="NZ_CP054056.1"/>
</dbReference>
<dbReference type="Gene3D" id="2.20.110.10">
    <property type="entry name" value="Histone H3 K4-specific methyltransferase SET7/9 N-terminal domain"/>
    <property type="match status" value="1"/>
</dbReference>
<dbReference type="Proteomes" id="UP000501003">
    <property type="component" value="Chromosome"/>
</dbReference>